<keyword evidence="2" id="KW-0805">Transcription regulation</keyword>
<dbReference type="InterPro" id="IPR015300">
    <property type="entry name" value="DNA-bd_pseudobarrel_sf"/>
</dbReference>
<dbReference type="AlphaFoldDB" id="A0A9N7RPQ4"/>
<dbReference type="GO" id="GO:0003677">
    <property type="term" value="F:DNA binding"/>
    <property type="evidence" value="ECO:0007669"/>
    <property type="project" value="UniProtKB-KW"/>
</dbReference>
<evidence type="ECO:0000313" key="7">
    <source>
        <dbReference type="EMBL" id="CAA0840908.1"/>
    </source>
</evidence>
<dbReference type="PANTHER" id="PTHR31920:SF122">
    <property type="entry name" value="B3 DOMAIN-CONTAINING PROTEIN REM23"/>
    <property type="match status" value="1"/>
</dbReference>
<dbReference type="OrthoDB" id="912016at2759"/>
<keyword evidence="5" id="KW-0539">Nucleus</keyword>
<dbReference type="SMART" id="SM01019">
    <property type="entry name" value="B3"/>
    <property type="match status" value="1"/>
</dbReference>
<evidence type="ECO:0000256" key="3">
    <source>
        <dbReference type="ARBA" id="ARBA00023125"/>
    </source>
</evidence>
<dbReference type="PANTHER" id="PTHR31920">
    <property type="entry name" value="B3 DOMAIN-CONTAINING"/>
    <property type="match status" value="1"/>
</dbReference>
<proteinExistence type="predicted"/>
<evidence type="ECO:0000259" key="6">
    <source>
        <dbReference type="PROSITE" id="PS50863"/>
    </source>
</evidence>
<keyword evidence="4" id="KW-0804">Transcription</keyword>
<evidence type="ECO:0000256" key="4">
    <source>
        <dbReference type="ARBA" id="ARBA00023163"/>
    </source>
</evidence>
<dbReference type="GO" id="GO:0005634">
    <property type="term" value="C:nucleus"/>
    <property type="evidence" value="ECO:0007669"/>
    <property type="project" value="UniProtKB-SubCell"/>
</dbReference>
<sequence length="186" mass="21142">MKLQQLHESPSFFKVLMMGFNHQLRIPPDFSRELERVLVASTRTTLRVSSGATWDVKVEKMGDGNYKFTEGWGEFARDVGLQLGEFMAFWLVGESLFDVAIFATLRKNFREAAGLLGKRSVDLVYLPKNHKQHVVIDHRRPGNRLDLAAGWATFQKANGLVIGKAYSFEFKPGKNVIQVQKLKTVK</sequence>
<dbReference type="InterPro" id="IPR003340">
    <property type="entry name" value="B3_DNA-bd"/>
</dbReference>
<dbReference type="InterPro" id="IPR050655">
    <property type="entry name" value="Plant_B3_domain"/>
</dbReference>
<evidence type="ECO:0000256" key="5">
    <source>
        <dbReference type="ARBA" id="ARBA00023242"/>
    </source>
</evidence>
<dbReference type="PROSITE" id="PS50863">
    <property type="entry name" value="B3"/>
    <property type="match status" value="1"/>
</dbReference>
<keyword evidence="8" id="KW-1185">Reference proteome</keyword>
<name>A0A9N7RPQ4_STRHE</name>
<evidence type="ECO:0000256" key="1">
    <source>
        <dbReference type="ARBA" id="ARBA00004123"/>
    </source>
</evidence>
<dbReference type="Gene3D" id="2.40.330.10">
    <property type="entry name" value="DNA-binding pseudobarrel domain"/>
    <property type="match status" value="1"/>
</dbReference>
<dbReference type="EMBL" id="CACSLK010034050">
    <property type="protein sequence ID" value="CAA0840908.1"/>
    <property type="molecule type" value="Genomic_DNA"/>
</dbReference>
<dbReference type="SUPFAM" id="SSF101936">
    <property type="entry name" value="DNA-binding pseudobarrel domain"/>
    <property type="match status" value="2"/>
</dbReference>
<evidence type="ECO:0000313" key="8">
    <source>
        <dbReference type="Proteomes" id="UP001153555"/>
    </source>
</evidence>
<dbReference type="Proteomes" id="UP001153555">
    <property type="component" value="Unassembled WGS sequence"/>
</dbReference>
<feature type="domain" description="TF-B3" evidence="6">
    <location>
        <begin position="9"/>
        <end position="105"/>
    </location>
</feature>
<reference evidence="7" key="1">
    <citation type="submission" date="2019-12" db="EMBL/GenBank/DDBJ databases">
        <authorList>
            <person name="Scholes J."/>
        </authorList>
    </citation>
    <scope>NUCLEOTIDE SEQUENCE</scope>
</reference>
<evidence type="ECO:0000256" key="2">
    <source>
        <dbReference type="ARBA" id="ARBA00023015"/>
    </source>
</evidence>
<organism evidence="7 8">
    <name type="scientific">Striga hermonthica</name>
    <name type="common">Purple witchweed</name>
    <name type="synonym">Buchnera hermonthica</name>
    <dbReference type="NCBI Taxonomy" id="68872"/>
    <lineage>
        <taxon>Eukaryota</taxon>
        <taxon>Viridiplantae</taxon>
        <taxon>Streptophyta</taxon>
        <taxon>Embryophyta</taxon>
        <taxon>Tracheophyta</taxon>
        <taxon>Spermatophyta</taxon>
        <taxon>Magnoliopsida</taxon>
        <taxon>eudicotyledons</taxon>
        <taxon>Gunneridae</taxon>
        <taxon>Pentapetalae</taxon>
        <taxon>asterids</taxon>
        <taxon>lamiids</taxon>
        <taxon>Lamiales</taxon>
        <taxon>Orobanchaceae</taxon>
        <taxon>Buchnereae</taxon>
        <taxon>Striga</taxon>
    </lineage>
</organism>
<accession>A0A9N7RPQ4</accession>
<dbReference type="CDD" id="cd10017">
    <property type="entry name" value="B3_DNA"/>
    <property type="match status" value="1"/>
</dbReference>
<dbReference type="Pfam" id="PF02362">
    <property type="entry name" value="B3"/>
    <property type="match status" value="1"/>
</dbReference>
<gene>
    <name evidence="7" type="ORF">SHERM_06943</name>
</gene>
<comment type="subcellular location">
    <subcellularLocation>
        <location evidence="1">Nucleus</location>
    </subcellularLocation>
</comment>
<comment type="caution">
    <text evidence="7">The sequence shown here is derived from an EMBL/GenBank/DDBJ whole genome shotgun (WGS) entry which is preliminary data.</text>
</comment>
<protein>
    <submittedName>
        <fullName evidence="7">B3 domain-containing protein</fullName>
    </submittedName>
</protein>
<keyword evidence="3" id="KW-0238">DNA-binding</keyword>